<gene>
    <name evidence="9" type="ORF">pipiens_016845</name>
</gene>
<feature type="binding site" evidence="8">
    <location>
        <position position="212"/>
    </location>
    <ligand>
        <name>Mg(2+)</name>
        <dbReference type="ChEBI" id="CHEBI:18420"/>
    </ligand>
</feature>
<evidence type="ECO:0000256" key="2">
    <source>
        <dbReference type="ARBA" id="ARBA00008541"/>
    </source>
</evidence>
<comment type="cofactor">
    <cofactor evidence="1 8">
        <name>Mg(2+)</name>
        <dbReference type="ChEBI" id="CHEBI:18420"/>
    </cofactor>
</comment>
<dbReference type="Pfam" id="PF06888">
    <property type="entry name" value="Put_Phosphatase"/>
    <property type="match status" value="1"/>
</dbReference>
<dbReference type="NCBIfam" id="TIGR01488">
    <property type="entry name" value="HAD-SF-IB"/>
    <property type="match status" value="1"/>
</dbReference>
<evidence type="ECO:0000256" key="4">
    <source>
        <dbReference type="ARBA" id="ARBA00022801"/>
    </source>
</evidence>
<dbReference type="PIRSF" id="PIRSF031051">
    <property type="entry name" value="PyrdxlP_Pase_PHOSPHO2"/>
    <property type="match status" value="1"/>
</dbReference>
<dbReference type="EMBL" id="JBEHCU010011602">
    <property type="protein sequence ID" value="KAL1376546.1"/>
    <property type="molecule type" value="Genomic_DNA"/>
</dbReference>
<dbReference type="NCBIfam" id="TIGR01489">
    <property type="entry name" value="DKMTPPase-SF"/>
    <property type="match status" value="1"/>
</dbReference>
<keyword evidence="10" id="KW-1185">Reference proteome</keyword>
<evidence type="ECO:0000256" key="8">
    <source>
        <dbReference type="PIRSR" id="PIRSR031051-3"/>
    </source>
</evidence>
<dbReference type="PANTHER" id="PTHR20889:SF12">
    <property type="entry name" value="LP01149P"/>
    <property type="match status" value="1"/>
</dbReference>
<dbReference type="InterPro" id="IPR006384">
    <property type="entry name" value="HAD_hydro_PyrdxlP_Pase-like"/>
</dbReference>
<evidence type="ECO:0000256" key="7">
    <source>
        <dbReference type="PIRSR" id="PIRSR031051-2"/>
    </source>
</evidence>
<feature type="binding site" evidence="7">
    <location>
        <position position="52"/>
    </location>
    <ligand>
        <name>substrate</name>
    </ligand>
</feature>
<comment type="similarity">
    <text evidence="2">Belongs to the HAD-like hydrolase superfamily. PHOSPHO family.</text>
</comment>
<evidence type="ECO:0000313" key="10">
    <source>
        <dbReference type="Proteomes" id="UP001562425"/>
    </source>
</evidence>
<proteinExistence type="inferred from homology"/>
<feature type="active site" description="Proton donor" evidence="6">
    <location>
        <position position="43"/>
    </location>
</feature>
<feature type="binding site" evidence="7">
    <location>
        <position position="130"/>
    </location>
    <ligand>
        <name>substrate</name>
    </ligand>
</feature>
<evidence type="ECO:0000313" key="9">
    <source>
        <dbReference type="EMBL" id="KAL1376546.1"/>
    </source>
</evidence>
<dbReference type="SUPFAM" id="SSF56784">
    <property type="entry name" value="HAD-like"/>
    <property type="match status" value="1"/>
</dbReference>
<dbReference type="AlphaFoldDB" id="A0ABD1CJL9"/>
<dbReference type="InterPro" id="IPR023214">
    <property type="entry name" value="HAD_sf"/>
</dbReference>
<comment type="caution">
    <text evidence="9">The sequence shown here is derived from an EMBL/GenBank/DDBJ whole genome shotgun (WGS) entry which is preliminary data.</text>
</comment>
<dbReference type="GO" id="GO:0016787">
    <property type="term" value="F:hydrolase activity"/>
    <property type="evidence" value="ECO:0007669"/>
    <property type="project" value="UniProtKB-KW"/>
</dbReference>
<dbReference type="InterPro" id="IPR016965">
    <property type="entry name" value="Pase_PHOSPHO-typ"/>
</dbReference>
<dbReference type="Proteomes" id="UP001562425">
    <property type="component" value="Unassembled WGS sequence"/>
</dbReference>
<name>A0ABD1CJL9_CULPP</name>
<evidence type="ECO:0000256" key="5">
    <source>
        <dbReference type="ARBA" id="ARBA00022842"/>
    </source>
</evidence>
<accession>A0ABD1CJL9</accession>
<sequence length="273" mass="31598">MDKSRSETSRKAKTEPSQLNSIQYTMTSSSGRLIKRLAVFDFDHTISEYNTDIVVRDLLDKNLRTPEIRNIVRTCGWIPYMQKILRMLHQQGCKPTEIVSAIRGIPEVSGIKMCIEEMARSNFHIIIISDSNSEFIKIWNEYNDISRFIHTTFTNPAKFNSNGLLEVHPFHHQTECTLSSKNLCKGSILDDFISNQYDQANTEYEKIFYIGDGKNDVCPMLRLNENGYACPREGYICCEELANAISKRPERYEAKILKWNTGSHLIDLIWREL</sequence>
<feature type="binding site" evidence="8">
    <location>
        <position position="43"/>
    </location>
    <ligand>
        <name>Mg(2+)</name>
        <dbReference type="ChEBI" id="CHEBI:18420"/>
    </ligand>
</feature>
<reference evidence="9 10" key="1">
    <citation type="submission" date="2024-05" db="EMBL/GenBank/DDBJ databases">
        <title>Culex pipiens pipiens assembly and annotation.</title>
        <authorList>
            <person name="Alout H."/>
            <person name="Durand T."/>
        </authorList>
    </citation>
    <scope>NUCLEOTIDE SEQUENCE [LARGE SCALE GENOMIC DNA]</scope>
    <source>
        <strain evidence="9">HA-2024</strain>
        <tissue evidence="9">Whole body</tissue>
    </source>
</reference>
<feature type="binding site" evidence="8">
    <location>
        <position position="41"/>
    </location>
    <ligand>
        <name>Mg(2+)</name>
        <dbReference type="ChEBI" id="CHEBI:18420"/>
    </ligand>
</feature>
<evidence type="ECO:0000256" key="3">
    <source>
        <dbReference type="ARBA" id="ARBA00022723"/>
    </source>
</evidence>
<organism evidence="9 10">
    <name type="scientific">Culex pipiens pipiens</name>
    <name type="common">Northern house mosquito</name>
    <dbReference type="NCBI Taxonomy" id="38569"/>
    <lineage>
        <taxon>Eukaryota</taxon>
        <taxon>Metazoa</taxon>
        <taxon>Ecdysozoa</taxon>
        <taxon>Arthropoda</taxon>
        <taxon>Hexapoda</taxon>
        <taxon>Insecta</taxon>
        <taxon>Pterygota</taxon>
        <taxon>Neoptera</taxon>
        <taxon>Endopterygota</taxon>
        <taxon>Diptera</taxon>
        <taxon>Nematocera</taxon>
        <taxon>Culicoidea</taxon>
        <taxon>Culicidae</taxon>
        <taxon>Culicinae</taxon>
        <taxon>Culicini</taxon>
        <taxon>Culex</taxon>
        <taxon>Culex</taxon>
    </lineage>
</organism>
<protein>
    <recommendedName>
        <fullName evidence="11">Pyridoxal phosphate phosphatase phospho2</fullName>
    </recommendedName>
</protein>
<dbReference type="Gene3D" id="3.40.50.1000">
    <property type="entry name" value="HAD superfamily/HAD-like"/>
    <property type="match status" value="1"/>
</dbReference>
<keyword evidence="5 8" id="KW-0460">Magnesium</keyword>
<keyword evidence="3 8" id="KW-0479">Metal-binding</keyword>
<keyword evidence="4" id="KW-0378">Hydrolase</keyword>
<feature type="active site" description="Nucleophile" evidence="6">
    <location>
        <position position="41"/>
    </location>
</feature>
<evidence type="ECO:0008006" key="11">
    <source>
        <dbReference type="Google" id="ProtNLM"/>
    </source>
</evidence>
<evidence type="ECO:0000256" key="6">
    <source>
        <dbReference type="PIRSR" id="PIRSR031051-1"/>
    </source>
</evidence>
<evidence type="ECO:0000256" key="1">
    <source>
        <dbReference type="ARBA" id="ARBA00001946"/>
    </source>
</evidence>
<dbReference type="GO" id="GO:0046872">
    <property type="term" value="F:metal ion binding"/>
    <property type="evidence" value="ECO:0007669"/>
    <property type="project" value="UniProtKB-KW"/>
</dbReference>
<dbReference type="PANTHER" id="PTHR20889">
    <property type="entry name" value="PHOSPHATASE, ORPHAN 1, 2"/>
    <property type="match status" value="1"/>
</dbReference>
<dbReference type="InterPro" id="IPR036412">
    <property type="entry name" value="HAD-like_sf"/>
</dbReference>